<feature type="region of interest" description="Disordered" evidence="2">
    <location>
        <begin position="171"/>
        <end position="214"/>
    </location>
</feature>
<keyword evidence="1" id="KW-0175">Coiled coil</keyword>
<accession>A0A4S8LGJ2</accession>
<keyword evidence="4" id="KW-1185">Reference proteome</keyword>
<dbReference type="AlphaFoldDB" id="A0A4S8LGJ2"/>
<dbReference type="InterPro" id="IPR040521">
    <property type="entry name" value="KDZ"/>
</dbReference>
<reference evidence="3 4" key="1">
    <citation type="journal article" date="2019" name="Nat. Ecol. Evol.">
        <title>Megaphylogeny resolves global patterns of mushroom evolution.</title>
        <authorList>
            <person name="Varga T."/>
            <person name="Krizsan K."/>
            <person name="Foldi C."/>
            <person name="Dima B."/>
            <person name="Sanchez-Garcia M."/>
            <person name="Sanchez-Ramirez S."/>
            <person name="Szollosi G.J."/>
            <person name="Szarkandi J.G."/>
            <person name="Papp V."/>
            <person name="Albert L."/>
            <person name="Andreopoulos W."/>
            <person name="Angelini C."/>
            <person name="Antonin V."/>
            <person name="Barry K.W."/>
            <person name="Bougher N.L."/>
            <person name="Buchanan P."/>
            <person name="Buyck B."/>
            <person name="Bense V."/>
            <person name="Catcheside P."/>
            <person name="Chovatia M."/>
            <person name="Cooper J."/>
            <person name="Damon W."/>
            <person name="Desjardin D."/>
            <person name="Finy P."/>
            <person name="Geml J."/>
            <person name="Haridas S."/>
            <person name="Hughes K."/>
            <person name="Justo A."/>
            <person name="Karasinski D."/>
            <person name="Kautmanova I."/>
            <person name="Kiss B."/>
            <person name="Kocsube S."/>
            <person name="Kotiranta H."/>
            <person name="LaButti K.M."/>
            <person name="Lechner B.E."/>
            <person name="Liimatainen K."/>
            <person name="Lipzen A."/>
            <person name="Lukacs Z."/>
            <person name="Mihaltcheva S."/>
            <person name="Morgado L.N."/>
            <person name="Niskanen T."/>
            <person name="Noordeloos M.E."/>
            <person name="Ohm R.A."/>
            <person name="Ortiz-Santana B."/>
            <person name="Ovrebo C."/>
            <person name="Racz N."/>
            <person name="Riley R."/>
            <person name="Savchenko A."/>
            <person name="Shiryaev A."/>
            <person name="Soop K."/>
            <person name="Spirin V."/>
            <person name="Szebenyi C."/>
            <person name="Tomsovsky M."/>
            <person name="Tulloss R.E."/>
            <person name="Uehling J."/>
            <person name="Grigoriev I.V."/>
            <person name="Vagvolgyi C."/>
            <person name="Papp T."/>
            <person name="Martin F.M."/>
            <person name="Miettinen O."/>
            <person name="Hibbett D.S."/>
            <person name="Nagy L.G."/>
        </authorList>
    </citation>
    <scope>NUCLEOTIDE SEQUENCE [LARGE SCALE GENOMIC DNA]</scope>
    <source>
        <strain evidence="3 4">CBS 962.96</strain>
    </source>
</reference>
<organism evidence="3 4">
    <name type="scientific">Dendrothele bispora (strain CBS 962.96)</name>
    <dbReference type="NCBI Taxonomy" id="1314807"/>
    <lineage>
        <taxon>Eukaryota</taxon>
        <taxon>Fungi</taxon>
        <taxon>Dikarya</taxon>
        <taxon>Basidiomycota</taxon>
        <taxon>Agaricomycotina</taxon>
        <taxon>Agaricomycetes</taxon>
        <taxon>Agaricomycetidae</taxon>
        <taxon>Agaricales</taxon>
        <taxon>Agaricales incertae sedis</taxon>
        <taxon>Dendrothele</taxon>
    </lineage>
</organism>
<dbReference type="EMBL" id="ML179441">
    <property type="protein sequence ID" value="THU87648.1"/>
    <property type="molecule type" value="Genomic_DNA"/>
</dbReference>
<evidence type="ECO:0000256" key="2">
    <source>
        <dbReference type="SAM" id="MobiDB-lite"/>
    </source>
</evidence>
<dbReference type="PANTHER" id="PTHR33096:SF1">
    <property type="entry name" value="CXC1-LIKE CYSTEINE CLUSTER ASSOCIATED WITH KDZ TRANSPOSASES DOMAIN-CONTAINING PROTEIN"/>
    <property type="match status" value="1"/>
</dbReference>
<proteinExistence type="predicted"/>
<feature type="non-terminal residue" evidence="3">
    <location>
        <position position="1"/>
    </location>
</feature>
<dbReference type="Pfam" id="PF18758">
    <property type="entry name" value="KDZ"/>
    <property type="match status" value="1"/>
</dbReference>
<name>A0A4S8LGJ2_DENBC</name>
<feature type="coiled-coil region" evidence="1">
    <location>
        <begin position="547"/>
        <end position="612"/>
    </location>
</feature>
<evidence type="ECO:0000313" key="4">
    <source>
        <dbReference type="Proteomes" id="UP000297245"/>
    </source>
</evidence>
<feature type="region of interest" description="Disordered" evidence="2">
    <location>
        <begin position="288"/>
        <end position="307"/>
    </location>
</feature>
<evidence type="ECO:0000313" key="3">
    <source>
        <dbReference type="EMBL" id="THU87648.1"/>
    </source>
</evidence>
<sequence>KKERQWKRWLKEVIPSLVEPYMEMLRETQDLRLDAQRHLVEPCSCNGAYYREISQSTKFGTAIEKLKIWFCGICSPTTPQLVRSGLFPCAPLAPTLAVDIRMLDFVNRLFLRVSPNITAWCGALEDFLRQQGHWLQGQDPLRRRFGNCVLWFTSLQDAVCTHTKTVLEDVRSERLRPTVPEPESDGHATDNYQGVDPVPVADPARKRKLSNLPKPSRASAYLRSRCALCFGSTSSPELADVAEAGPRIIVMLDACFTHKHRDQRGRDPPRLHPDTMFVPEEEVKEWETKVKNARPSKVQSETQDDHFEHGMRVPKSALDVCLGSFQAAHETLAKALALGYDNTADAALLCPHDACLFMVAMDSPGERQHFMLALIGALFKHIPDDWTVGILYDVGCQTQRSCLKWGFLKEYLHRITWGISVFHAYGHNWACQLIYHPRKCQGFGLCDGEGCERCWSSLSHLVAYTRVVGYYLRLYTLDTQLHHHNAQALSSAGQWLRRKTRQCNVRRLQAESDLRESGQEISFLKSQWDDQVKYQTQPLPRQKKNAAKAAVQEALRLNNALDTLEAKISDLEAVILSRASEQYQTVAAHDELQKARQSRDEMRKRLFDKEKALGITEKRQLRNLKNDAFLTKRLNARALKERLRQKLISRKFEYARLKRSYRKQKTGMYKSIYSYHEKRVDRSENVLSTLATKYNTLCDEMAVLVAKRKAPKNALVPRKIDKASLFDLDVDEEIWQDFGLGDDKDEEVPPPWMADERVREGIRAMLELDRCQEERARLRMQRRALQEWFVEEWQILTTALDRTKDNVGLLHQLELRKGYLLRLCVTWEQSLVETSTDCSPFWGPSTGELAQARRDLLLDAVVGDGEQEDDDFDGVYLVEADIALTAQLDTQDIADGYRRRESEES</sequence>
<gene>
    <name evidence="3" type="ORF">K435DRAFT_681343</name>
</gene>
<evidence type="ECO:0008006" key="5">
    <source>
        <dbReference type="Google" id="ProtNLM"/>
    </source>
</evidence>
<dbReference type="OrthoDB" id="3364670at2759"/>
<evidence type="ECO:0000256" key="1">
    <source>
        <dbReference type="SAM" id="Coils"/>
    </source>
</evidence>
<dbReference type="Proteomes" id="UP000297245">
    <property type="component" value="Unassembled WGS sequence"/>
</dbReference>
<protein>
    <recommendedName>
        <fullName evidence="5">CxC1-like cysteine cluster associated with KDZ transposases domain-containing protein</fullName>
    </recommendedName>
</protein>
<dbReference type="PANTHER" id="PTHR33096">
    <property type="entry name" value="CXC2 DOMAIN-CONTAINING PROTEIN"/>
    <property type="match status" value="1"/>
</dbReference>